<dbReference type="PANTHER" id="PTHR33946">
    <property type="match status" value="1"/>
</dbReference>
<evidence type="ECO:0000256" key="3">
    <source>
        <dbReference type="SAM" id="MobiDB-lite"/>
    </source>
</evidence>
<evidence type="ECO:0000256" key="2">
    <source>
        <dbReference type="ARBA" id="ARBA00023157"/>
    </source>
</evidence>
<gene>
    <name evidence="6" type="ORF">NEMBOFW57_003686</name>
</gene>
<dbReference type="InterPro" id="IPR003609">
    <property type="entry name" value="Pan_app"/>
</dbReference>
<evidence type="ECO:0000313" key="6">
    <source>
        <dbReference type="EMBL" id="KAG7293632.1"/>
    </source>
</evidence>
<dbReference type="InterPro" id="IPR054293">
    <property type="entry name" value="DUF7029"/>
</dbReference>
<feature type="region of interest" description="Disordered" evidence="3">
    <location>
        <begin position="1413"/>
        <end position="1442"/>
    </location>
</feature>
<keyword evidence="7" id="KW-1185">Reference proteome</keyword>
<dbReference type="Pfam" id="PF22974">
    <property type="entry name" value="DUF7029"/>
    <property type="match status" value="1"/>
</dbReference>
<dbReference type="Gene3D" id="3.50.4.10">
    <property type="entry name" value="Hepatocyte Growth Factor"/>
    <property type="match status" value="4"/>
</dbReference>
<dbReference type="Pfam" id="PF14295">
    <property type="entry name" value="PAN_4"/>
    <property type="match status" value="5"/>
</dbReference>
<dbReference type="Proteomes" id="UP001197093">
    <property type="component" value="Unassembled WGS sequence"/>
</dbReference>
<keyword evidence="1" id="KW-0677">Repeat</keyword>
<keyword evidence="4" id="KW-0732">Signal</keyword>
<dbReference type="Pfam" id="PF23865">
    <property type="entry name" value="DUF7223"/>
    <property type="match status" value="1"/>
</dbReference>
<evidence type="ECO:0000259" key="5">
    <source>
        <dbReference type="SMART" id="SM00223"/>
    </source>
</evidence>
<name>A0AAD4F8B6_9PEZI</name>
<dbReference type="GO" id="GO:0005576">
    <property type="term" value="C:extracellular region"/>
    <property type="evidence" value="ECO:0007669"/>
    <property type="project" value="InterPro"/>
</dbReference>
<sequence>MARYLRPLALLGLAGLTAAGPANPTCAGEASHGDVYTAAAGGQFDIVCGTDYAGGDIAATNTPTFAGCIEACDANPKCIDVSYAGESCYMKDTLGTAYTDRSWVWTAKRRVSNTVAPTNSPSCDGGASDKTTFTSAGGKTFQILCGVDYGGGDMGATNTPTFADCINACSDAQGCVDVSYVNGACYMKNTLNALNQAGHVWTAKLVPAGGNSETQTPPTPAAKLSCDGNKDNGKIFEADNYNFEITCGIDYAGGDLLGTSADSFEACMKACDANPGCVNIAYSAPGCYLKGEQKPAVNNAAVWGAIRKPKTGSTNPDPEDTLNAPAGPLSCDKKASHGVRYGVPNGGLYQVLCGVDYGGNDLDATATESFEACIAACDKNEKCVDVSFVAPSCYMKSVAEGTPSEAGHVWTAKQLKTAAQVGLWPTVGNSDPGEGEEIFDFSEPIELPGAPVAQLGPVAPPGVNMAGTGVLTPEPATQLWFNGTQTGAEGEDLGAVTVRLNITYKYPSIVLDHSIFIKDVVCEAGGALHGRFNSSAPYLFAKDTWVVDNSDVLLITSVPSCISDETTTAFFLTHTVSFDDATFAFEALGQAVELKDVFDDLDVDFGNITVDESAGDDAFNTACGSPSSDTIQGLPAVPCGFDFDEALDKRRGYYSDNGADVQTVLALITPEAPQNTIQRRFLDGLKKAFNAVVDVGKKIVAPIVQPAIQVVKAVAPIVMPVIKNVVAPFASFATTALKTTASIGLGLAKAAIGNVLAMGKFIVTGEYSNTLSLPLNAGPPAFVLVDSPWGKAIRLYSFRMDGKDQRFSATKSTLERMVDTLMGTRNPQPGIDIYCVDCGAKGVVKATGKVKATPFSGVTQAQIGIEGNMNVGLFIGVNAFAKWEKAYEKELFSMGLPGWEIKGIVALGPKLILEAKAALEVEAEGQIIAGASLDWPKFTATLDFMNPTNRLARSGWTPNVKPRFQIASKVEAKASMGLPVKIWFGIDILAGTWKKGAALVDFPALTGTAKYESTVGTDEISVNEDNSCIGIKWDIALTNEVSFEVDKGPEWTLHEWSSPALAEGCIGYAPETTTSTTRPATSTSTAFATVAPTVVPTSSAPTTAPTSTVSGPIVCPQMHNQVITDKNGYTYRIGCNSDYMWMDNVQGWVADFNACMEWCSNDPTNNCNTVSFVPGPPQARFGGVNCWKKFAKGTPRNGDVWHSLTRIYPSEVENSRLKIIHAVYGSQIITDCAIRKWQIGQTNRIVVNTATAASCLIAGQDLLGAGQPKSIAILYTVDGQERTWVGRENSGTFTLNVGALWLSPGASAVAAPVPRPAPVNWVEIIDVVYGLAPVRDASVWTKIYITFLQNLPHTVTNEFYGIDTWQGIHKSSVIFYRDIRPGMGNTPLVSTGIENGVQGKIIRSNGWVQKRTLGIDGRQEPEEDATYVPTTTSTDPSVPTDTTALAADTTAADTTAADTTAADTTATDTTAAATTAAATTTADTTATATTAAATEATYVEGVASVQDVTGELKVNTANNGNLFLTTAESDTTDIAVFSNGTALSAIVTKPAPGSEDESTYLVNGDFADRILHYFPDETAAFGASRLRLATWNKLPVGSKLISLMPLPGATGADAVLIAVAGNGDYLYPVACDIENQLNRLFLVKDPSEAGVKAALEGDDARFVLTGGKAKGCAPLQLVATVQEKGEPL</sequence>
<dbReference type="InterPro" id="IPR000177">
    <property type="entry name" value="Apple"/>
</dbReference>
<dbReference type="SMART" id="SM00223">
    <property type="entry name" value="APPLE"/>
    <property type="match status" value="2"/>
</dbReference>
<protein>
    <recommendedName>
        <fullName evidence="5">Apple domain-containing protein</fullName>
    </recommendedName>
</protein>
<evidence type="ECO:0000256" key="1">
    <source>
        <dbReference type="ARBA" id="ARBA00022737"/>
    </source>
</evidence>
<dbReference type="GO" id="GO:0006508">
    <property type="term" value="P:proteolysis"/>
    <property type="evidence" value="ECO:0007669"/>
    <property type="project" value="InterPro"/>
</dbReference>
<dbReference type="CDD" id="cd01100">
    <property type="entry name" value="APPLE_Factor_XI_like"/>
    <property type="match status" value="1"/>
</dbReference>
<evidence type="ECO:0000256" key="4">
    <source>
        <dbReference type="SAM" id="SignalP"/>
    </source>
</evidence>
<comment type="caution">
    <text evidence="6">The sequence shown here is derived from an EMBL/GenBank/DDBJ whole genome shotgun (WGS) entry which is preliminary data.</text>
</comment>
<dbReference type="PANTHER" id="PTHR33946:SF4">
    <property type="entry name" value="COAGULATION FACTOR XI"/>
    <property type="match status" value="1"/>
</dbReference>
<feature type="signal peptide" evidence="4">
    <location>
        <begin position="1"/>
        <end position="19"/>
    </location>
</feature>
<feature type="compositionally biased region" description="Low complexity" evidence="3">
    <location>
        <begin position="1428"/>
        <end position="1442"/>
    </location>
</feature>
<feature type="domain" description="Apple" evidence="5">
    <location>
        <begin position="245"/>
        <end position="309"/>
    </location>
</feature>
<dbReference type="EMBL" id="JAHCVI010000001">
    <property type="protein sequence ID" value="KAG7293632.1"/>
    <property type="molecule type" value="Genomic_DNA"/>
</dbReference>
<feature type="chain" id="PRO_5041965513" description="Apple domain-containing protein" evidence="4">
    <location>
        <begin position="20"/>
        <end position="1688"/>
    </location>
</feature>
<feature type="region of interest" description="Disordered" evidence="3">
    <location>
        <begin position="308"/>
        <end position="327"/>
    </location>
</feature>
<evidence type="ECO:0000313" key="7">
    <source>
        <dbReference type="Proteomes" id="UP001197093"/>
    </source>
</evidence>
<proteinExistence type="predicted"/>
<feature type="domain" description="Apple" evidence="5">
    <location>
        <begin position="48"/>
        <end position="111"/>
    </location>
</feature>
<reference evidence="6" key="1">
    <citation type="submission" date="2023-02" db="EMBL/GenBank/DDBJ databases">
        <authorList>
            <person name="Palmer J.M."/>
        </authorList>
    </citation>
    <scope>NUCLEOTIDE SEQUENCE</scope>
    <source>
        <strain evidence="6">FW57</strain>
    </source>
</reference>
<dbReference type="InterPro" id="IPR055647">
    <property type="entry name" value="DUF7223"/>
</dbReference>
<keyword evidence="2" id="KW-1015">Disulfide bond</keyword>
<accession>A0AAD4F8B6</accession>
<organism evidence="6 7">
    <name type="scientific">Staphylotrichum longicolle</name>
    <dbReference type="NCBI Taxonomy" id="669026"/>
    <lineage>
        <taxon>Eukaryota</taxon>
        <taxon>Fungi</taxon>
        <taxon>Dikarya</taxon>
        <taxon>Ascomycota</taxon>
        <taxon>Pezizomycotina</taxon>
        <taxon>Sordariomycetes</taxon>
        <taxon>Sordariomycetidae</taxon>
        <taxon>Sordariales</taxon>
        <taxon>Chaetomiaceae</taxon>
        <taxon>Staphylotrichum</taxon>
    </lineage>
</organism>